<feature type="binding site" evidence="2">
    <location>
        <position position="71"/>
    </location>
    <ligand>
        <name>Mg(2+)</name>
        <dbReference type="ChEBI" id="CHEBI:18420"/>
        <label>2</label>
    </ligand>
</feature>
<dbReference type="PIRSF" id="PIRSF005303">
    <property type="entry name" value="Thiam_monoph_kin"/>
    <property type="match status" value="1"/>
</dbReference>
<feature type="binding site" evidence="2">
    <location>
        <position position="26"/>
    </location>
    <ligand>
        <name>Mg(2+)</name>
        <dbReference type="ChEBI" id="CHEBI:18420"/>
        <label>4</label>
    </ligand>
</feature>
<feature type="binding site" evidence="2">
    <location>
        <begin position="117"/>
        <end position="118"/>
    </location>
    <ligand>
        <name>ATP</name>
        <dbReference type="ChEBI" id="CHEBI:30616"/>
    </ligand>
</feature>
<evidence type="ECO:0000259" key="3">
    <source>
        <dbReference type="Pfam" id="PF00586"/>
    </source>
</evidence>
<dbReference type="EMBL" id="LS423452">
    <property type="protein sequence ID" value="SPS04769.1"/>
    <property type="molecule type" value="Genomic_DNA"/>
</dbReference>
<evidence type="ECO:0000259" key="4">
    <source>
        <dbReference type="Pfam" id="PF02769"/>
    </source>
</evidence>
<feature type="binding site" evidence="2">
    <location>
        <position position="43"/>
    </location>
    <ligand>
        <name>Mg(2+)</name>
        <dbReference type="ChEBI" id="CHEBI:18420"/>
        <label>2</label>
    </ligand>
</feature>
<keyword evidence="2" id="KW-0067">ATP-binding</keyword>
<evidence type="ECO:0000313" key="5">
    <source>
        <dbReference type="EMBL" id="SPS04769.1"/>
    </source>
</evidence>
<dbReference type="Gene3D" id="3.30.1330.10">
    <property type="entry name" value="PurM-like, N-terminal domain"/>
    <property type="match status" value="1"/>
</dbReference>
<dbReference type="GO" id="GO:0005524">
    <property type="term" value="F:ATP binding"/>
    <property type="evidence" value="ECO:0007669"/>
    <property type="project" value="UniProtKB-UniRule"/>
</dbReference>
<feature type="binding site" evidence="2">
    <location>
        <position position="26"/>
    </location>
    <ligand>
        <name>Mg(2+)</name>
        <dbReference type="ChEBI" id="CHEBI:18420"/>
        <label>3</label>
    </ligand>
</feature>
<dbReference type="CDD" id="cd02194">
    <property type="entry name" value="ThiL"/>
    <property type="match status" value="1"/>
</dbReference>
<comment type="function">
    <text evidence="2">Catalyzes the ATP-dependent phosphorylation of thiamine-monophosphate (TMP) to form thiamine-pyrophosphate (TPP), the active form of vitamin B1.</text>
</comment>
<feature type="domain" description="PurM-like N-terminal" evidence="3">
    <location>
        <begin position="24"/>
        <end position="134"/>
    </location>
</feature>
<dbReference type="InterPro" id="IPR036676">
    <property type="entry name" value="PurM-like_C_sf"/>
</dbReference>
<keyword evidence="2" id="KW-0460">Magnesium</keyword>
<feature type="binding site" evidence="2">
    <location>
        <position position="210"/>
    </location>
    <ligand>
        <name>Mg(2+)</name>
        <dbReference type="ChEBI" id="CHEBI:18420"/>
        <label>5</label>
    </ligand>
</feature>
<keyword evidence="2 5" id="KW-0808">Transferase</keyword>
<feature type="domain" description="PurM-like C-terminal" evidence="4">
    <location>
        <begin position="146"/>
        <end position="300"/>
    </location>
</feature>
<proteinExistence type="inferred from homology"/>
<dbReference type="Gene3D" id="3.90.650.10">
    <property type="entry name" value="PurM-like C-terminal domain"/>
    <property type="match status" value="1"/>
</dbReference>
<feature type="binding site" evidence="2">
    <location>
        <position position="50"/>
    </location>
    <ligand>
        <name>substrate</name>
    </ligand>
</feature>
<reference evidence="5" key="1">
    <citation type="submission" date="2018-05" db="EMBL/GenBank/DDBJ databases">
        <authorList>
            <person name="Lanie J.A."/>
            <person name="Ng W.-L."/>
            <person name="Kazmierczak K.M."/>
            <person name="Andrzejewski T.M."/>
            <person name="Davidsen T.M."/>
            <person name="Wayne K.J."/>
            <person name="Tettelin H."/>
            <person name="Glass J.I."/>
            <person name="Rusch D."/>
            <person name="Podicherti R."/>
            <person name="Tsui H.-C.T."/>
            <person name="Winkler M.E."/>
        </authorList>
    </citation>
    <scope>NUCLEOTIDE SEQUENCE</scope>
    <source>
        <strain evidence="5">KNB</strain>
    </source>
</reference>
<dbReference type="PANTHER" id="PTHR30270:SF0">
    <property type="entry name" value="THIAMINE-MONOPHOSPHATE KINASE"/>
    <property type="match status" value="1"/>
</dbReference>
<comment type="pathway">
    <text evidence="2">Cofactor biosynthesis; thiamine diphosphate biosynthesis; thiamine diphosphate from thiamine phosphate: step 1/1.</text>
</comment>
<feature type="binding site" evidence="2">
    <location>
        <position position="118"/>
    </location>
    <ligand>
        <name>Mg(2+)</name>
        <dbReference type="ChEBI" id="CHEBI:18420"/>
        <label>1</label>
    </ligand>
</feature>
<evidence type="ECO:0000256" key="2">
    <source>
        <dbReference type="HAMAP-Rule" id="MF_02128"/>
    </source>
</evidence>
<feature type="binding site" evidence="2">
    <location>
        <position position="209"/>
    </location>
    <ligand>
        <name>ATP</name>
        <dbReference type="ChEBI" id="CHEBI:30616"/>
    </ligand>
</feature>
<feature type="binding site" evidence="2">
    <location>
        <position position="42"/>
    </location>
    <ligand>
        <name>Mg(2+)</name>
        <dbReference type="ChEBI" id="CHEBI:18420"/>
        <label>1</label>
    </ligand>
</feature>
<feature type="binding site" evidence="2">
    <location>
        <position position="142"/>
    </location>
    <ligand>
        <name>ATP</name>
        <dbReference type="ChEBI" id="CHEBI:30616"/>
    </ligand>
</feature>
<gene>
    <name evidence="2 5" type="primary">thiL</name>
    <name evidence="5" type="ORF">NITFAB_0358</name>
</gene>
<dbReference type="NCBIfam" id="TIGR01379">
    <property type="entry name" value="thiL"/>
    <property type="match status" value="1"/>
</dbReference>
<dbReference type="UniPathway" id="UPA00060">
    <property type="reaction ID" value="UER00142"/>
</dbReference>
<dbReference type="HAMAP" id="MF_02128">
    <property type="entry name" value="TMP_kinase"/>
    <property type="match status" value="1"/>
</dbReference>
<keyword evidence="1 2" id="KW-0784">Thiamine biosynthesis</keyword>
<dbReference type="Pfam" id="PF02769">
    <property type="entry name" value="AIRS_C"/>
    <property type="match status" value="1"/>
</dbReference>
<dbReference type="InterPro" id="IPR016188">
    <property type="entry name" value="PurM-like_N"/>
</dbReference>
<dbReference type="InterPro" id="IPR006283">
    <property type="entry name" value="ThiL-like"/>
</dbReference>
<dbReference type="SUPFAM" id="SSF56042">
    <property type="entry name" value="PurM C-terminal domain-like"/>
    <property type="match status" value="1"/>
</dbReference>
<name>A0A2X0QRQ8_9PROT</name>
<comment type="caution">
    <text evidence="2">Lacks conserved residue(s) required for the propagation of feature annotation.</text>
</comment>
<keyword evidence="2 5" id="KW-0418">Kinase</keyword>
<feature type="binding site" evidence="2">
    <location>
        <position position="258"/>
    </location>
    <ligand>
        <name>substrate</name>
    </ligand>
</feature>
<dbReference type="AlphaFoldDB" id="A0A2X0QRQ8"/>
<feature type="binding site" evidence="2">
    <location>
        <position position="207"/>
    </location>
    <ligand>
        <name>Mg(2+)</name>
        <dbReference type="ChEBI" id="CHEBI:18420"/>
        <label>3</label>
    </ligand>
</feature>
<dbReference type="PANTHER" id="PTHR30270">
    <property type="entry name" value="THIAMINE-MONOPHOSPHATE KINASE"/>
    <property type="match status" value="1"/>
</dbReference>
<dbReference type="GO" id="GO:0009030">
    <property type="term" value="F:thiamine-phosphate kinase activity"/>
    <property type="evidence" value="ECO:0007669"/>
    <property type="project" value="UniProtKB-UniRule"/>
</dbReference>
<feature type="binding site" evidence="2">
    <location>
        <position position="41"/>
    </location>
    <ligand>
        <name>Mg(2+)</name>
        <dbReference type="ChEBI" id="CHEBI:18420"/>
        <label>4</label>
    </ligand>
</feature>
<feature type="binding site" evidence="2">
    <location>
        <position position="314"/>
    </location>
    <ligand>
        <name>substrate</name>
    </ligand>
</feature>
<dbReference type="GO" id="GO:0009228">
    <property type="term" value="P:thiamine biosynthetic process"/>
    <property type="evidence" value="ECO:0007669"/>
    <property type="project" value="UniProtKB-KW"/>
</dbReference>
<dbReference type="GO" id="GO:0009229">
    <property type="term" value="P:thiamine diphosphate biosynthetic process"/>
    <property type="evidence" value="ECO:0007669"/>
    <property type="project" value="UniProtKB-UniRule"/>
</dbReference>
<dbReference type="EC" id="2.7.4.16" evidence="2"/>
<feature type="binding site" evidence="2">
    <location>
        <position position="71"/>
    </location>
    <ligand>
        <name>Mg(2+)</name>
        <dbReference type="ChEBI" id="CHEBI:18420"/>
        <label>3</label>
    </ligand>
</feature>
<comment type="similarity">
    <text evidence="2">Belongs to the thiamine-monophosphate kinase family.</text>
</comment>
<dbReference type="InterPro" id="IPR010918">
    <property type="entry name" value="PurM-like_C_dom"/>
</dbReference>
<accession>A0A2X0QRQ8</accession>
<comment type="miscellaneous">
    <text evidence="2">Reaction mechanism of ThiL seems to utilize a direct, inline transfer of the gamma-phosphate of ATP to TMP rather than a phosphorylated enzyme intermediate.</text>
</comment>
<protein>
    <recommendedName>
        <fullName evidence="2">Thiamine-monophosphate kinase</fullName>
        <shortName evidence="2">TMP kinase</shortName>
        <shortName evidence="2">Thiamine-phosphate kinase</shortName>
        <ecNumber evidence="2">2.7.4.16</ecNumber>
    </recommendedName>
</protein>
<dbReference type="GO" id="GO:0000287">
    <property type="term" value="F:magnesium ion binding"/>
    <property type="evidence" value="ECO:0007669"/>
    <property type="project" value="UniProtKB-UniRule"/>
</dbReference>
<dbReference type="SUPFAM" id="SSF55326">
    <property type="entry name" value="PurM N-terminal domain-like"/>
    <property type="match status" value="1"/>
</dbReference>
<feature type="binding site" evidence="2">
    <location>
        <position position="43"/>
    </location>
    <ligand>
        <name>Mg(2+)</name>
        <dbReference type="ChEBI" id="CHEBI:18420"/>
        <label>1</label>
    </ligand>
</feature>
<sequence>MASEFKLIERFFTRPVPDTVLGVGDDAALLRVNDGMELAVSTDMLVSGTHFFPDTPSFFLGHKALAVNLSDMAAMGAQPRWATLALSLPAVDEDWLEKFSAGLFHLADEHQINLIGGDTTRGPLNLCITIMGEVPEGQALRRSGAQVGDDIWVSGVLGDAAIALAHMQGHVKLPRQNFETCSLALHQPAPRVALGLALRGIANSAIDISDGLLADIGHILKSSGVGAEIAFSALPVSSVLQPFLDQPLGRRCVLAGGDDYELCFTAPAIFRSAVEKVAVTLGLRITCIGTITQGNRCEVHAKDGSTVDVGVSGYDHFR</sequence>
<keyword evidence="2" id="KW-0547">Nucleotide-binding</keyword>
<comment type="catalytic activity">
    <reaction evidence="2">
        <text>thiamine phosphate + ATP = thiamine diphosphate + ADP</text>
        <dbReference type="Rhea" id="RHEA:15913"/>
        <dbReference type="ChEBI" id="CHEBI:30616"/>
        <dbReference type="ChEBI" id="CHEBI:37575"/>
        <dbReference type="ChEBI" id="CHEBI:58937"/>
        <dbReference type="ChEBI" id="CHEBI:456216"/>
        <dbReference type="EC" id="2.7.4.16"/>
    </reaction>
</comment>
<feature type="binding site" evidence="2">
    <location>
        <position position="71"/>
    </location>
    <ligand>
        <name>Mg(2+)</name>
        <dbReference type="ChEBI" id="CHEBI:18420"/>
        <label>4</label>
    </ligand>
</feature>
<organism evidence="5">
    <name type="scientific">Candidatus Nitrotoga fabula</name>
    <dbReference type="NCBI Taxonomy" id="2182327"/>
    <lineage>
        <taxon>Bacteria</taxon>
        <taxon>Pseudomonadati</taxon>
        <taxon>Pseudomonadota</taxon>
        <taxon>Betaproteobacteria</taxon>
        <taxon>Nitrosomonadales</taxon>
        <taxon>Gallionellaceae</taxon>
        <taxon>Candidatus Nitrotoga</taxon>
    </lineage>
</organism>
<evidence type="ECO:0000256" key="1">
    <source>
        <dbReference type="ARBA" id="ARBA00022977"/>
    </source>
</evidence>
<dbReference type="Pfam" id="PF00586">
    <property type="entry name" value="AIRS"/>
    <property type="match status" value="1"/>
</dbReference>
<keyword evidence="2" id="KW-0479">Metal-binding</keyword>
<dbReference type="InterPro" id="IPR036921">
    <property type="entry name" value="PurM-like_N_sf"/>
</dbReference>